<name>K0R312_THAOC</name>
<evidence type="ECO:0000313" key="2">
    <source>
        <dbReference type="EMBL" id="EJK46620.1"/>
    </source>
</evidence>
<feature type="region of interest" description="Disordered" evidence="1">
    <location>
        <begin position="86"/>
        <end position="182"/>
    </location>
</feature>
<evidence type="ECO:0000256" key="1">
    <source>
        <dbReference type="SAM" id="MobiDB-lite"/>
    </source>
</evidence>
<feature type="compositionally biased region" description="Basic and acidic residues" evidence="1">
    <location>
        <begin position="720"/>
        <end position="731"/>
    </location>
</feature>
<keyword evidence="3" id="KW-1185">Reference proteome</keyword>
<feature type="compositionally biased region" description="Basic and acidic residues" evidence="1">
    <location>
        <begin position="315"/>
        <end position="332"/>
    </location>
</feature>
<feature type="region of interest" description="Disordered" evidence="1">
    <location>
        <begin position="299"/>
        <end position="405"/>
    </location>
</feature>
<feature type="compositionally biased region" description="Basic and acidic residues" evidence="1">
    <location>
        <begin position="474"/>
        <end position="487"/>
    </location>
</feature>
<dbReference type="AlphaFoldDB" id="K0R312"/>
<reference evidence="2 3" key="1">
    <citation type="journal article" date="2012" name="Genome Biol.">
        <title>Genome and low-iron response of an oceanic diatom adapted to chronic iron limitation.</title>
        <authorList>
            <person name="Lommer M."/>
            <person name="Specht M."/>
            <person name="Roy A.S."/>
            <person name="Kraemer L."/>
            <person name="Andreson R."/>
            <person name="Gutowska M.A."/>
            <person name="Wolf J."/>
            <person name="Bergner S.V."/>
            <person name="Schilhabel M.B."/>
            <person name="Klostermeier U.C."/>
            <person name="Beiko R.G."/>
            <person name="Rosenstiel P."/>
            <person name="Hippler M."/>
            <person name="Laroche J."/>
        </authorList>
    </citation>
    <scope>NUCLEOTIDE SEQUENCE [LARGE SCALE GENOMIC DNA]</scope>
    <source>
        <strain evidence="2 3">CCMP1005</strain>
    </source>
</reference>
<feature type="region of interest" description="Disordered" evidence="1">
    <location>
        <begin position="211"/>
        <end position="287"/>
    </location>
</feature>
<dbReference type="EMBL" id="AGNL01047640">
    <property type="protein sequence ID" value="EJK46620.1"/>
    <property type="molecule type" value="Genomic_DNA"/>
</dbReference>
<feature type="compositionally biased region" description="Basic and acidic residues" evidence="1">
    <location>
        <begin position="369"/>
        <end position="381"/>
    </location>
</feature>
<feature type="region of interest" description="Disordered" evidence="1">
    <location>
        <begin position="696"/>
        <end position="731"/>
    </location>
</feature>
<dbReference type="OrthoDB" id="207381at2759"/>
<feature type="compositionally biased region" description="Polar residues" evidence="1">
    <location>
        <begin position="165"/>
        <end position="182"/>
    </location>
</feature>
<feature type="compositionally biased region" description="Low complexity" evidence="1">
    <location>
        <begin position="534"/>
        <end position="548"/>
    </location>
</feature>
<comment type="caution">
    <text evidence="2">The sequence shown here is derived from an EMBL/GenBank/DDBJ whole genome shotgun (WGS) entry which is preliminary data.</text>
</comment>
<feature type="region of interest" description="Disordered" evidence="1">
    <location>
        <begin position="474"/>
        <end position="501"/>
    </location>
</feature>
<protein>
    <submittedName>
        <fullName evidence="2">Uncharacterized protein</fullName>
    </submittedName>
</protein>
<evidence type="ECO:0000313" key="3">
    <source>
        <dbReference type="Proteomes" id="UP000266841"/>
    </source>
</evidence>
<feature type="compositionally biased region" description="Polar residues" evidence="1">
    <location>
        <begin position="94"/>
        <end position="105"/>
    </location>
</feature>
<organism evidence="2 3">
    <name type="scientific">Thalassiosira oceanica</name>
    <name type="common">Marine diatom</name>
    <dbReference type="NCBI Taxonomy" id="159749"/>
    <lineage>
        <taxon>Eukaryota</taxon>
        <taxon>Sar</taxon>
        <taxon>Stramenopiles</taxon>
        <taxon>Ochrophyta</taxon>
        <taxon>Bacillariophyta</taxon>
        <taxon>Coscinodiscophyceae</taxon>
        <taxon>Thalassiosirophycidae</taxon>
        <taxon>Thalassiosirales</taxon>
        <taxon>Thalassiosiraceae</taxon>
        <taxon>Thalassiosira</taxon>
    </lineage>
</organism>
<dbReference type="eggNOG" id="ENOG502T90A">
    <property type="taxonomic scope" value="Eukaryota"/>
</dbReference>
<accession>K0R312</accession>
<proteinExistence type="predicted"/>
<sequence>MAPKAKSIISSREQRKEFDDAVKQVIQQRKAANQLQNAARAKAALERQLQNSKVPQTRRQQEILQQSLTEQKRALQMLVLQQSRGTSMVGRSVEPSQQQIPGSSLHNKRRATTACTTPPSPQMLAFLKEDLKSRRAGDEERDRRMSANDGFRRQPPAKLIEPPGRQSSLRSRGTGNFRLSTSDVPDMTIEEILKEANRGVAVGEIDGGLKRSSIAGNLQPRKTAQAPHAKNENFVIPSYKPKPKPSIETTMPSLSEGDTPREYAEAKLSNLTDQSPPPRRKSVDIGTFDVEDLVPTRRCTLDDSAEAGTTAGRQQIEKRPSLEGRIKDKELEPDGTQNDSNGIGSDDSCDPSLPHGIKEETAEAYRPTRIVDPKPKDKSDDQSGGMPVQQNFRPEVDDDNYEGDPRSQFVLLKKQLKSQSGATGQTGSTSQSSLFSSQGTIKDDAGERLISVTTVSNSGAGATSIIDQITSIKEEDSFKRDPQHQDSWRASQSSTSAIRDELSLKATNEGFTSYKKKRNSRIRRLRQGIRKTIGGSSHSARAASSGDSVSDYSDLDGSQISRSSISISAKQQEGVSRLLRRNSSTRSITSAYTTISGMTQGSEQSQSSRWSRFRLGAWSKSRAQSMKNIENEPKIASADGGRRQIFLNQRSMSAVSNLSSRSSSSASSTTKFLDIYDANDHANAVRSILSKSNSGRSLKTSLATVEEPSREEEAAATEVMRPEEESKRDEDYLAKKLTQDEIRESCDADFVRSESAHSDDSVNSFYRHPSHEDTLVHIRPNQVFPNSPGWQCDVCFREFFDLNKWAYVSTSSNFVVCEICFAESGHAVGEH</sequence>
<feature type="compositionally biased region" description="Basic residues" evidence="1">
    <location>
        <begin position="515"/>
        <end position="529"/>
    </location>
</feature>
<dbReference type="Proteomes" id="UP000266841">
    <property type="component" value="Unassembled WGS sequence"/>
</dbReference>
<gene>
    <name evidence="2" type="ORF">THAOC_34706</name>
</gene>
<feature type="compositionally biased region" description="Basic and acidic residues" evidence="1">
    <location>
        <begin position="127"/>
        <end position="152"/>
    </location>
</feature>
<feature type="compositionally biased region" description="Polar residues" evidence="1">
    <location>
        <begin position="488"/>
        <end position="497"/>
    </location>
</feature>
<feature type="region of interest" description="Disordered" evidence="1">
    <location>
        <begin position="515"/>
        <end position="555"/>
    </location>
</feature>